<dbReference type="InterPro" id="IPR036736">
    <property type="entry name" value="ACP-like_sf"/>
</dbReference>
<organism evidence="9 10">
    <name type="scientific">Thyridium curvatum</name>
    <dbReference type="NCBI Taxonomy" id="1093900"/>
    <lineage>
        <taxon>Eukaryota</taxon>
        <taxon>Fungi</taxon>
        <taxon>Dikarya</taxon>
        <taxon>Ascomycota</taxon>
        <taxon>Pezizomycotina</taxon>
        <taxon>Sordariomycetes</taxon>
        <taxon>Sordariomycetidae</taxon>
        <taxon>Thyridiales</taxon>
        <taxon>Thyridiaceae</taxon>
        <taxon>Thyridium</taxon>
    </lineage>
</organism>
<dbReference type="Pfam" id="PF21089">
    <property type="entry name" value="PKS_DH_N"/>
    <property type="match status" value="1"/>
</dbReference>
<evidence type="ECO:0000259" key="7">
    <source>
        <dbReference type="PROSITE" id="PS50075"/>
    </source>
</evidence>
<dbReference type="Gene3D" id="3.10.129.110">
    <property type="entry name" value="Polyketide synthase dehydratase"/>
    <property type="match status" value="1"/>
</dbReference>
<evidence type="ECO:0000256" key="6">
    <source>
        <dbReference type="PROSITE-ProRule" id="PRU01363"/>
    </source>
</evidence>
<reference evidence="9 10" key="1">
    <citation type="submission" date="2019-06" db="EMBL/GenBank/DDBJ databases">
        <title>Draft genome sequence of the filamentous fungus Phialemoniopsis curvata isolated from diesel fuel.</title>
        <authorList>
            <person name="Varaljay V.A."/>
            <person name="Lyon W.J."/>
            <person name="Crouch A.L."/>
            <person name="Drake C.E."/>
            <person name="Hollomon J.M."/>
            <person name="Nadeau L.J."/>
            <person name="Nunn H.S."/>
            <person name="Stevenson B.S."/>
            <person name="Bojanowski C.L."/>
            <person name="Crookes-Goodson W.J."/>
        </authorList>
    </citation>
    <scope>NUCLEOTIDE SEQUENCE [LARGE SCALE GENOMIC DNA]</scope>
    <source>
        <strain evidence="9 10">D216</strain>
    </source>
</reference>
<dbReference type="PROSITE" id="PS00012">
    <property type="entry name" value="PHOSPHOPANTETHEINE"/>
    <property type="match status" value="1"/>
</dbReference>
<evidence type="ECO:0000313" key="9">
    <source>
        <dbReference type="EMBL" id="TPX17514.1"/>
    </source>
</evidence>
<dbReference type="GO" id="GO:0031177">
    <property type="term" value="F:phosphopantetheine binding"/>
    <property type="evidence" value="ECO:0007669"/>
    <property type="project" value="InterPro"/>
</dbReference>
<feature type="domain" description="PKS/mFAS DH" evidence="8">
    <location>
        <begin position="94"/>
        <end position="455"/>
    </location>
</feature>
<dbReference type="InterPro" id="IPR020843">
    <property type="entry name" value="ER"/>
</dbReference>
<keyword evidence="5" id="KW-0511">Multifunctional enzyme</keyword>
<keyword evidence="3" id="KW-0808">Transferase</keyword>
<feature type="region of interest" description="C-terminal hotdog fold" evidence="6">
    <location>
        <begin position="285"/>
        <end position="455"/>
    </location>
</feature>
<dbReference type="CDD" id="cd05195">
    <property type="entry name" value="enoyl_red"/>
    <property type="match status" value="1"/>
</dbReference>
<dbReference type="InterPro" id="IPR036291">
    <property type="entry name" value="NAD(P)-bd_dom_sf"/>
</dbReference>
<dbReference type="OrthoDB" id="4850501at2759"/>
<gene>
    <name evidence="9" type="ORF">E0L32_003157</name>
</gene>
<evidence type="ECO:0000256" key="5">
    <source>
        <dbReference type="ARBA" id="ARBA00023268"/>
    </source>
</evidence>
<dbReference type="EMBL" id="SKBQ01000013">
    <property type="protein sequence ID" value="TPX17514.1"/>
    <property type="molecule type" value="Genomic_DNA"/>
</dbReference>
<dbReference type="InterPro" id="IPR049900">
    <property type="entry name" value="PKS_mFAS_DH"/>
</dbReference>
<dbReference type="SUPFAM" id="SSF51735">
    <property type="entry name" value="NAD(P)-binding Rossmann-fold domains"/>
    <property type="match status" value="2"/>
</dbReference>
<dbReference type="InterPro" id="IPR049552">
    <property type="entry name" value="PKS_DH_N"/>
</dbReference>
<dbReference type="PROSITE" id="PS52019">
    <property type="entry name" value="PKS_MFAS_DH"/>
    <property type="match status" value="1"/>
</dbReference>
<dbReference type="GO" id="GO:0006633">
    <property type="term" value="P:fatty acid biosynthetic process"/>
    <property type="evidence" value="ECO:0007669"/>
    <property type="project" value="TreeGrafter"/>
</dbReference>
<dbReference type="SMART" id="SM00826">
    <property type="entry name" value="PKS_DH"/>
    <property type="match status" value="1"/>
</dbReference>
<evidence type="ECO:0000256" key="3">
    <source>
        <dbReference type="ARBA" id="ARBA00022679"/>
    </source>
</evidence>
<dbReference type="Gene3D" id="1.10.1200.10">
    <property type="entry name" value="ACP-like"/>
    <property type="match status" value="1"/>
</dbReference>
<dbReference type="Gene3D" id="3.90.180.10">
    <property type="entry name" value="Medium-chain alcohol dehydrogenases, catalytic domain"/>
    <property type="match status" value="1"/>
</dbReference>
<dbReference type="SUPFAM" id="SSF47336">
    <property type="entry name" value="ACP-like"/>
    <property type="match status" value="1"/>
</dbReference>
<dbReference type="Pfam" id="PF23297">
    <property type="entry name" value="ACP_SdgA_C"/>
    <property type="match status" value="1"/>
</dbReference>
<comment type="caution">
    <text evidence="6">Lacks conserved residue(s) required for the propagation of feature annotation.</text>
</comment>
<dbReference type="InterPro" id="IPR009081">
    <property type="entry name" value="PP-bd_ACP"/>
</dbReference>
<dbReference type="STRING" id="1093900.A0A507BFH4"/>
<evidence type="ECO:0000256" key="1">
    <source>
        <dbReference type="ARBA" id="ARBA00022450"/>
    </source>
</evidence>
<name>A0A507BFH4_9PEZI</name>
<dbReference type="GO" id="GO:0044550">
    <property type="term" value="P:secondary metabolite biosynthetic process"/>
    <property type="evidence" value="ECO:0007669"/>
    <property type="project" value="TreeGrafter"/>
</dbReference>
<sequence>MVPSVRYYRLTQQTRSSILTSLLTRGENAVRTTLAAAGDTFAHGTQINIKEINMISKAPSPLISLPRYPRNHTLKYWADSRISRARQHRKSGRHDVFGAPAQESDGLGPRWRHFLRVSDNPWIRDHVVHSSILYPGSGILAMPLQALQTLAEPGRYVELVAAEQSDSPSVVVQGLRCRELPNDNAKTTASDTIKAPIGEVVHKADIELLDAHSLASYLTTQGPMDALWSEEEILEAVSSLDAAFVAIIDLVAHKNPNFALVKVGAVNQILTGRILSTLGASDASRRFRSILFQDKASQLMDSLTMQYGELGREFTPRGPRQGDTEASAESCIVLMATEPVIGFEDPTLVIVLTPNSSSGAAEIANHIETLATETGTPVQIVTWPEPLPDLEPPPVIVSLLEYDASLLTNLSAADYESLQSLITAAQRLLWVSRGDDPVMQTATGFIRSLSNETIGIDYSFILVRDEGTRSSLETVKMLHKLCSIAQLEKEYIETYGDTHHGIQTGLQGMIIPLAKTPSGVMTCSRWAYNQKLTGLAGAGRSPSHAESLALSDAPAALILDNEDSQTRGKVVYTASGQLRTSQLADHEVEIDIRCLVLSRNTRRETAEQDWREAVGTVAAVGSTCTILPGTAVSFVYSGPVSTKVRVHSNHCCRLPRNVELESFALHGITYPAAYHLCTLAHLQENKKVLVQGTGSVLGQVLVALSLELGATVWVAVGSEDEALITQEMGVSAARVLSDNEFYRPTTLMNFTGNHGFDAILNTNTEEETISRLWQRMARGGKFVDASCNEASGRLNLGTKPFQLGASFEVVNMDDMLKSDSSLYKTIQEKAAWFFAKRQSTNGPNLTVFSSNKTYEALDFVANPANPAKALLLFHPDGTVPVSPEVKNQLRLRADATYVLAGGLGGLGRNLARLMVDAGAKLLVFLSRSGPGSAAAQNIIQEFSHWFVTVRIYSCDVVDPESVSRVFAVVGSELPPICGIIQSAAVLRDSIFENMSHSQWMEAIRPKVQGSWNLNQASLRSPCAEEGLDFFVMLASISGFVGNRGQANYAAGNSYQDALARYRRSLGLAATSVNLGLMQDIGLIAEQGGQSNLEDDTVVPLNAQDFNLFFKMVMSSNGHDVPAQIITGLPTGGILQEKGIATKPFYYRDRRFASMEAMGFDESLATGTDSNSVSIEEQLAAATSREQATAVVLSALREQVAKALRCPADDIDTAKSMHTYGMDSLMAVDMRNWVQTKLKAEISLFQIMSGSSIGVLAEKITMGSKLISVE</sequence>
<evidence type="ECO:0000256" key="2">
    <source>
        <dbReference type="ARBA" id="ARBA00022553"/>
    </source>
</evidence>
<proteinExistence type="predicted"/>
<dbReference type="SMART" id="SM00822">
    <property type="entry name" value="PKS_KR"/>
    <property type="match status" value="1"/>
</dbReference>
<keyword evidence="4" id="KW-0560">Oxidoreductase</keyword>
<dbReference type="AlphaFoldDB" id="A0A507BFH4"/>
<protein>
    <submittedName>
        <fullName evidence="9">Uncharacterized protein</fullName>
    </submittedName>
</protein>
<comment type="caution">
    <text evidence="9">The sequence shown here is derived from an EMBL/GenBank/DDBJ whole genome shotgun (WGS) entry which is preliminary data.</text>
</comment>
<dbReference type="PANTHER" id="PTHR43775">
    <property type="entry name" value="FATTY ACID SYNTHASE"/>
    <property type="match status" value="1"/>
</dbReference>
<evidence type="ECO:0000259" key="8">
    <source>
        <dbReference type="PROSITE" id="PS52019"/>
    </source>
</evidence>
<keyword evidence="10" id="KW-1185">Reference proteome</keyword>
<dbReference type="InterPro" id="IPR013968">
    <property type="entry name" value="PKS_KR"/>
</dbReference>
<feature type="region of interest" description="N-terminal hotdog fold" evidence="6">
    <location>
        <begin position="94"/>
        <end position="265"/>
    </location>
</feature>
<dbReference type="GeneID" id="41970604"/>
<dbReference type="InterPro" id="IPR057326">
    <property type="entry name" value="KR_dom"/>
</dbReference>
<keyword evidence="1" id="KW-0596">Phosphopantetheine</keyword>
<dbReference type="GO" id="GO:0004312">
    <property type="term" value="F:fatty acid synthase activity"/>
    <property type="evidence" value="ECO:0007669"/>
    <property type="project" value="TreeGrafter"/>
</dbReference>
<dbReference type="SMART" id="SM00823">
    <property type="entry name" value="PKS_PP"/>
    <property type="match status" value="1"/>
</dbReference>
<dbReference type="GO" id="GO:0016491">
    <property type="term" value="F:oxidoreductase activity"/>
    <property type="evidence" value="ECO:0007669"/>
    <property type="project" value="UniProtKB-KW"/>
</dbReference>
<accession>A0A507BFH4</accession>
<dbReference type="Gene3D" id="3.40.50.720">
    <property type="entry name" value="NAD(P)-binding Rossmann-like Domain"/>
    <property type="match status" value="2"/>
</dbReference>
<dbReference type="PANTHER" id="PTHR43775:SF40">
    <property type="entry name" value="NORSOLORINIC ACID SYNTHASE STCA"/>
    <property type="match status" value="1"/>
</dbReference>
<dbReference type="InterPro" id="IPR020807">
    <property type="entry name" value="PKS_DH"/>
</dbReference>
<dbReference type="InParanoid" id="A0A507BFH4"/>
<dbReference type="InterPro" id="IPR020806">
    <property type="entry name" value="PKS_PP-bd"/>
</dbReference>
<dbReference type="InterPro" id="IPR011032">
    <property type="entry name" value="GroES-like_sf"/>
</dbReference>
<dbReference type="InterPro" id="IPR042104">
    <property type="entry name" value="PKS_dehydratase_sf"/>
</dbReference>
<feature type="domain" description="Carrier" evidence="7">
    <location>
        <begin position="1186"/>
        <end position="1263"/>
    </location>
</feature>
<evidence type="ECO:0000313" key="10">
    <source>
        <dbReference type="Proteomes" id="UP000319257"/>
    </source>
</evidence>
<dbReference type="PROSITE" id="PS50075">
    <property type="entry name" value="CARRIER"/>
    <property type="match status" value="1"/>
</dbReference>
<keyword evidence="2" id="KW-0597">Phosphoprotein</keyword>
<dbReference type="Pfam" id="PF08659">
    <property type="entry name" value="KR"/>
    <property type="match status" value="1"/>
</dbReference>
<dbReference type="Proteomes" id="UP000319257">
    <property type="component" value="Unassembled WGS sequence"/>
</dbReference>
<dbReference type="SUPFAM" id="SSF50129">
    <property type="entry name" value="GroES-like"/>
    <property type="match status" value="1"/>
</dbReference>
<dbReference type="InterPro" id="IPR006162">
    <property type="entry name" value="Ppantetheine_attach_site"/>
</dbReference>
<dbReference type="InterPro" id="IPR050091">
    <property type="entry name" value="PKS_NRPS_Biosynth_Enz"/>
</dbReference>
<dbReference type="SMART" id="SM00829">
    <property type="entry name" value="PKS_ER"/>
    <property type="match status" value="1"/>
</dbReference>
<dbReference type="RefSeq" id="XP_030999225.1">
    <property type="nucleotide sequence ID" value="XM_031137426.1"/>
</dbReference>
<evidence type="ECO:0000256" key="4">
    <source>
        <dbReference type="ARBA" id="ARBA00023002"/>
    </source>
</evidence>